<dbReference type="CDD" id="cd04301">
    <property type="entry name" value="NAT_SF"/>
    <property type="match status" value="1"/>
</dbReference>
<dbReference type="InterPro" id="IPR000182">
    <property type="entry name" value="GNAT_dom"/>
</dbReference>
<name>A0ABP1PVI1_9HEXA</name>
<sequence length="293" mass="33407">MRTHSPDPFIVVSEEEIPVIQNVLKQRLPLSAHEYNMILGKRRFRHDVQVYTLDGDLSENAITLLTTYREDYGVDISISIPPEYIPDEYLKQALIETGTINWDDAFVFVSLPRPLSKMIFEISTVVKKNSTTVNPNYQYMLDTSEALQQDFGNLNEGIEIRPLDKTAGAKFLLDNWKYTKDGTPEYVQKVIEKNPSAGVFVDGKLACGALVNVHGLIGLLYTDNHYRRMGLAQLCMRFLFKEMARMGQVPCSTSQSKNDKSCNFHKKLGMIITHETDYVFHTPYSEAKFNTCT</sequence>
<dbReference type="EMBL" id="CAXLJM020000007">
    <property type="protein sequence ID" value="CAL8074496.1"/>
    <property type="molecule type" value="Genomic_DNA"/>
</dbReference>
<dbReference type="Proteomes" id="UP001642540">
    <property type="component" value="Unassembled WGS sequence"/>
</dbReference>
<feature type="domain" description="N-acetyltransferase" evidence="2">
    <location>
        <begin position="158"/>
        <end position="291"/>
    </location>
</feature>
<comment type="similarity">
    <text evidence="1">Belongs to the glycine N-acyltransferase family.</text>
</comment>
<dbReference type="Pfam" id="PF08445">
    <property type="entry name" value="FR47"/>
    <property type="match status" value="1"/>
</dbReference>
<evidence type="ECO:0000313" key="4">
    <source>
        <dbReference type="Proteomes" id="UP001642540"/>
    </source>
</evidence>
<dbReference type="PROSITE" id="PS51186">
    <property type="entry name" value="GNAT"/>
    <property type="match status" value="1"/>
</dbReference>
<accession>A0ABP1PVI1</accession>
<proteinExistence type="inferred from homology"/>
<keyword evidence="1" id="KW-0012">Acyltransferase</keyword>
<dbReference type="SUPFAM" id="SSF55729">
    <property type="entry name" value="Acyl-CoA N-acyltransferases (Nat)"/>
    <property type="match status" value="1"/>
</dbReference>
<organism evidence="3 4">
    <name type="scientific">Orchesella dallaii</name>
    <dbReference type="NCBI Taxonomy" id="48710"/>
    <lineage>
        <taxon>Eukaryota</taxon>
        <taxon>Metazoa</taxon>
        <taxon>Ecdysozoa</taxon>
        <taxon>Arthropoda</taxon>
        <taxon>Hexapoda</taxon>
        <taxon>Collembola</taxon>
        <taxon>Entomobryomorpha</taxon>
        <taxon>Entomobryoidea</taxon>
        <taxon>Orchesellidae</taxon>
        <taxon>Orchesellinae</taxon>
        <taxon>Orchesella</taxon>
    </lineage>
</organism>
<evidence type="ECO:0000259" key="2">
    <source>
        <dbReference type="PROSITE" id="PS51186"/>
    </source>
</evidence>
<gene>
    <name evidence="3" type="ORF">ODALV1_LOCUS2906</name>
</gene>
<evidence type="ECO:0000256" key="1">
    <source>
        <dbReference type="RuleBase" id="RU368002"/>
    </source>
</evidence>
<dbReference type="InterPro" id="IPR016181">
    <property type="entry name" value="Acyl_CoA_acyltransferase"/>
</dbReference>
<keyword evidence="4" id="KW-1185">Reference proteome</keyword>
<dbReference type="PANTHER" id="PTHR15298">
    <property type="entry name" value="L-COA N-ACYLTRANSFERASE-RELATED"/>
    <property type="match status" value="1"/>
</dbReference>
<reference evidence="3 4" key="1">
    <citation type="submission" date="2024-08" db="EMBL/GenBank/DDBJ databases">
        <authorList>
            <person name="Cucini C."/>
            <person name="Frati F."/>
        </authorList>
    </citation>
    <scope>NUCLEOTIDE SEQUENCE [LARGE SCALE GENOMIC DNA]</scope>
</reference>
<protein>
    <recommendedName>
        <fullName evidence="1">Glycine N-acyltransferase-like protein</fullName>
        <ecNumber evidence="1">2.3.1.-</ecNumber>
    </recommendedName>
</protein>
<dbReference type="EC" id="2.3.1.-" evidence="1"/>
<dbReference type="InterPro" id="IPR010313">
    <property type="entry name" value="Glycine_N-acyltransferase"/>
</dbReference>
<dbReference type="InterPro" id="IPR013653">
    <property type="entry name" value="GCN5-like_dom"/>
</dbReference>
<dbReference type="PANTHER" id="PTHR15298:SF1">
    <property type="entry name" value="GLYCINE N-ACYLTRANSFERASE-LIKE PROTEIN"/>
    <property type="match status" value="1"/>
</dbReference>
<evidence type="ECO:0000313" key="3">
    <source>
        <dbReference type="EMBL" id="CAL8074496.1"/>
    </source>
</evidence>
<comment type="caution">
    <text evidence="3">The sequence shown here is derived from an EMBL/GenBank/DDBJ whole genome shotgun (WGS) entry which is preliminary data.</text>
</comment>
<dbReference type="Gene3D" id="3.40.630.30">
    <property type="match status" value="2"/>
</dbReference>
<keyword evidence="1" id="KW-0808">Transferase</keyword>